<evidence type="ECO:0000256" key="7">
    <source>
        <dbReference type="ARBA" id="ARBA00023303"/>
    </source>
</evidence>
<dbReference type="AlphaFoldDB" id="A0A3Q9QT63"/>
<dbReference type="PANTHER" id="PTHR11537">
    <property type="entry name" value="VOLTAGE-GATED POTASSIUM CHANNEL"/>
    <property type="match status" value="1"/>
</dbReference>
<dbReference type="STRING" id="1193713.GCA_001636315_00087"/>
<evidence type="ECO:0000256" key="4">
    <source>
        <dbReference type="ARBA" id="ARBA00022989"/>
    </source>
</evidence>
<feature type="domain" description="Potassium channel" evidence="9">
    <location>
        <begin position="142"/>
        <end position="216"/>
    </location>
</feature>
<dbReference type="PANTHER" id="PTHR11537:SF254">
    <property type="entry name" value="POTASSIUM VOLTAGE-GATED CHANNEL PROTEIN SHAB"/>
    <property type="match status" value="1"/>
</dbReference>
<keyword evidence="7" id="KW-0407">Ion channel</keyword>
<evidence type="ECO:0000256" key="8">
    <source>
        <dbReference type="SAM" id="Phobius"/>
    </source>
</evidence>
<keyword evidence="4 8" id="KW-1133">Transmembrane helix</keyword>
<sequence>MCPCYRRSFSFKIERETSSVRGGCLSKRKIGFIYECLLAGLIIFSIAAELPEREDLVLGWFVWVLFAADYLIRLFMSKNKWEFVKSHPIELLALIPVDQLFRTLRLIRLVRLIRLILVVKRNNSILDLLIEKYRLDKLFVTVIALLFITAIPMVWIEPSFKSYGDALWWTVVTTTTVGYGDLAPETDVGRIIASVLMFVGIGLIGVVTGTVASFFSNKTGDLPEQLKYVRDKIDDYPSISEPELHVMIEQLKAYQEEQTKAGVK</sequence>
<name>A0A3Q9QT63_9BACI</name>
<evidence type="ECO:0000313" key="11">
    <source>
        <dbReference type="Proteomes" id="UP000282892"/>
    </source>
</evidence>
<comment type="subcellular location">
    <subcellularLocation>
        <location evidence="1">Membrane</location>
        <topology evidence="1">Multi-pass membrane protein</topology>
    </subcellularLocation>
</comment>
<dbReference type="OrthoDB" id="9785285at2"/>
<evidence type="ECO:0000259" key="9">
    <source>
        <dbReference type="Pfam" id="PF07885"/>
    </source>
</evidence>
<dbReference type="InterPro" id="IPR027359">
    <property type="entry name" value="Volt_channel_dom_sf"/>
</dbReference>
<dbReference type="Pfam" id="PF07885">
    <property type="entry name" value="Ion_trans_2"/>
    <property type="match status" value="1"/>
</dbReference>
<dbReference type="InterPro" id="IPR028325">
    <property type="entry name" value="VG_K_chnl"/>
</dbReference>
<evidence type="ECO:0000256" key="3">
    <source>
        <dbReference type="ARBA" id="ARBA00022692"/>
    </source>
</evidence>
<gene>
    <name evidence="10" type="ORF">CHR53_16320</name>
</gene>
<keyword evidence="5" id="KW-0406">Ion transport</keyword>
<evidence type="ECO:0000313" key="10">
    <source>
        <dbReference type="EMBL" id="AZU62703.1"/>
    </source>
</evidence>
<reference evidence="10 11" key="1">
    <citation type="submission" date="2017-07" db="EMBL/GenBank/DDBJ databases">
        <title>The complete genome sequence of Bacillus mesonae strain H20-5, an efficient strain improving plant abiotic stress resistance.</title>
        <authorList>
            <person name="Kim S.Y."/>
            <person name="Song H."/>
            <person name="Sang M.K."/>
            <person name="Weon H.-Y."/>
            <person name="Song J."/>
        </authorList>
    </citation>
    <scope>NUCLEOTIDE SEQUENCE [LARGE SCALE GENOMIC DNA]</scope>
    <source>
        <strain evidence="10 11">H20-5</strain>
    </source>
</reference>
<evidence type="ECO:0000256" key="1">
    <source>
        <dbReference type="ARBA" id="ARBA00004141"/>
    </source>
</evidence>
<dbReference type="EMBL" id="CP022572">
    <property type="protein sequence ID" value="AZU62703.1"/>
    <property type="molecule type" value="Genomic_DNA"/>
</dbReference>
<feature type="transmembrane region" description="Helical" evidence="8">
    <location>
        <begin position="31"/>
        <end position="50"/>
    </location>
</feature>
<dbReference type="SUPFAM" id="SSF81324">
    <property type="entry name" value="Voltage-gated potassium channels"/>
    <property type="match status" value="1"/>
</dbReference>
<feature type="transmembrane region" description="Helical" evidence="8">
    <location>
        <begin position="191"/>
        <end position="215"/>
    </location>
</feature>
<keyword evidence="2" id="KW-0813">Transport</keyword>
<feature type="transmembrane region" description="Helical" evidence="8">
    <location>
        <begin position="56"/>
        <end position="76"/>
    </location>
</feature>
<dbReference type="KEGG" id="nmk:CHR53_16320"/>
<keyword evidence="6 8" id="KW-0472">Membrane</keyword>
<evidence type="ECO:0000256" key="2">
    <source>
        <dbReference type="ARBA" id="ARBA00022448"/>
    </source>
</evidence>
<dbReference type="Proteomes" id="UP000282892">
    <property type="component" value="Chromosome"/>
</dbReference>
<dbReference type="GO" id="GO:0008076">
    <property type="term" value="C:voltage-gated potassium channel complex"/>
    <property type="evidence" value="ECO:0007669"/>
    <property type="project" value="InterPro"/>
</dbReference>
<evidence type="ECO:0000256" key="6">
    <source>
        <dbReference type="ARBA" id="ARBA00023136"/>
    </source>
</evidence>
<keyword evidence="11" id="KW-1185">Reference proteome</keyword>
<dbReference type="GO" id="GO:0001508">
    <property type="term" value="P:action potential"/>
    <property type="evidence" value="ECO:0007669"/>
    <property type="project" value="TreeGrafter"/>
</dbReference>
<proteinExistence type="predicted"/>
<dbReference type="Gene3D" id="1.10.287.70">
    <property type="match status" value="1"/>
</dbReference>
<dbReference type="GO" id="GO:0005249">
    <property type="term" value="F:voltage-gated potassium channel activity"/>
    <property type="evidence" value="ECO:0007669"/>
    <property type="project" value="InterPro"/>
</dbReference>
<dbReference type="InterPro" id="IPR013099">
    <property type="entry name" value="K_chnl_dom"/>
</dbReference>
<accession>A0A3Q9QT63</accession>
<protein>
    <recommendedName>
        <fullName evidence="9">Potassium channel domain-containing protein</fullName>
    </recommendedName>
</protein>
<feature type="transmembrane region" description="Helical" evidence="8">
    <location>
        <begin position="138"/>
        <end position="156"/>
    </location>
</feature>
<dbReference type="Gene3D" id="1.20.120.350">
    <property type="entry name" value="Voltage-gated potassium channels. Chain C"/>
    <property type="match status" value="1"/>
</dbReference>
<keyword evidence="3 8" id="KW-0812">Transmembrane</keyword>
<evidence type="ECO:0000256" key="5">
    <source>
        <dbReference type="ARBA" id="ARBA00023065"/>
    </source>
</evidence>
<organism evidence="10 11">
    <name type="scientific">Neobacillus mesonae</name>
    <dbReference type="NCBI Taxonomy" id="1193713"/>
    <lineage>
        <taxon>Bacteria</taxon>
        <taxon>Bacillati</taxon>
        <taxon>Bacillota</taxon>
        <taxon>Bacilli</taxon>
        <taxon>Bacillales</taxon>
        <taxon>Bacillaceae</taxon>
        <taxon>Neobacillus</taxon>
    </lineage>
</organism>